<evidence type="ECO:0000256" key="5">
    <source>
        <dbReference type="ARBA" id="ARBA00022679"/>
    </source>
</evidence>
<comment type="pathway">
    <text evidence="1">Cofactor biosynthesis; tetrahydrofolate biosynthesis; 2-amino-4-hydroxy-6-hydroxymethyl-7,8-dihydropteridine diphosphate from 7,8-dihydroneopterin triphosphate: step 4/4.</text>
</comment>
<dbReference type="PANTHER" id="PTHR43071">
    <property type="entry name" value="2-AMINO-4-HYDROXY-6-HYDROXYMETHYLDIHYDROPTERIDINE PYROPHOSPHOKINASE"/>
    <property type="match status" value="1"/>
</dbReference>
<keyword evidence="5 14" id="KW-0808">Transferase</keyword>
<evidence type="ECO:0000256" key="10">
    <source>
        <dbReference type="ARBA" id="ARBA00029409"/>
    </source>
</evidence>
<gene>
    <name evidence="14" type="primary">folK</name>
    <name evidence="14" type="ORF">J9309_01310</name>
</gene>
<dbReference type="CDD" id="cd00483">
    <property type="entry name" value="HPPK"/>
    <property type="match status" value="1"/>
</dbReference>
<dbReference type="RefSeq" id="WP_230476654.1">
    <property type="nucleotide sequence ID" value="NZ_CP072842.1"/>
</dbReference>
<evidence type="ECO:0000256" key="3">
    <source>
        <dbReference type="ARBA" id="ARBA00013253"/>
    </source>
</evidence>
<protein>
    <recommendedName>
        <fullName evidence="4">2-amino-4-hydroxy-6-hydroxymethyldihydropteridine pyrophosphokinase</fullName>
        <ecNumber evidence="3">2.7.6.3</ecNumber>
    </recommendedName>
    <alternativeName>
        <fullName evidence="11">6-hydroxymethyl-7,8-dihydropterin pyrophosphokinase</fullName>
    </alternativeName>
    <alternativeName>
        <fullName evidence="12">7,8-dihydro-6-hydroxymethylpterin-pyrophosphokinase</fullName>
    </alternativeName>
</protein>
<evidence type="ECO:0000256" key="11">
    <source>
        <dbReference type="ARBA" id="ARBA00029766"/>
    </source>
</evidence>
<keyword evidence="15" id="KW-1185">Reference proteome</keyword>
<evidence type="ECO:0000259" key="13">
    <source>
        <dbReference type="Pfam" id="PF01288"/>
    </source>
</evidence>
<reference evidence="14 15" key="1">
    <citation type="journal article" date="2021" name="Int. J. Syst. Evol. Microbiol.">
        <title>Faecalibacter bovis sp. nov., isolated from cow faeces.</title>
        <authorList>
            <person name="Li F."/>
            <person name="Zhao W."/>
            <person name="Hong Q."/>
            <person name="Shao Q."/>
            <person name="Song J."/>
            <person name="Yang S."/>
        </authorList>
    </citation>
    <scope>NUCLEOTIDE SEQUENCE [LARGE SCALE GENOMIC DNA]</scope>
    <source>
        <strain evidence="14 15">ZY171143</strain>
    </source>
</reference>
<keyword evidence="8" id="KW-0067">ATP-binding</keyword>
<keyword evidence="6" id="KW-0547">Nucleotide-binding</keyword>
<evidence type="ECO:0000256" key="7">
    <source>
        <dbReference type="ARBA" id="ARBA00022777"/>
    </source>
</evidence>
<evidence type="ECO:0000256" key="6">
    <source>
        <dbReference type="ARBA" id="ARBA00022741"/>
    </source>
</evidence>
<dbReference type="Pfam" id="PF01288">
    <property type="entry name" value="HPPK"/>
    <property type="match status" value="1"/>
</dbReference>
<reference evidence="15" key="2">
    <citation type="submission" date="2021-04" db="EMBL/GenBank/DDBJ databases">
        <title>Taxonomy of Flavobacteriaceae bacterium ZY171143.</title>
        <authorList>
            <person name="Li F."/>
        </authorList>
    </citation>
    <scope>NUCLEOTIDE SEQUENCE [LARGE SCALE GENOMIC DNA]</scope>
    <source>
        <strain evidence="15">ZY171143</strain>
    </source>
</reference>
<comment type="function">
    <text evidence="10">Catalyzes the transfer of pyrophosphate from adenosine triphosphate (ATP) to 6-hydroxymethyl-7,8-dihydropterin, an enzymatic step in folate biosynthesis pathway.</text>
</comment>
<organism evidence="14 15">
    <name type="scientific">Faecalibacter bovis</name>
    <dbReference type="NCBI Taxonomy" id="2898187"/>
    <lineage>
        <taxon>Bacteria</taxon>
        <taxon>Pseudomonadati</taxon>
        <taxon>Bacteroidota</taxon>
        <taxon>Flavobacteriia</taxon>
        <taxon>Flavobacteriales</taxon>
        <taxon>Weeksellaceae</taxon>
        <taxon>Faecalibacter</taxon>
    </lineage>
</organism>
<dbReference type="EMBL" id="CP072842">
    <property type="protein sequence ID" value="QTV06014.1"/>
    <property type="molecule type" value="Genomic_DNA"/>
</dbReference>
<dbReference type="EC" id="2.7.6.3" evidence="3"/>
<evidence type="ECO:0000256" key="4">
    <source>
        <dbReference type="ARBA" id="ARBA00016218"/>
    </source>
</evidence>
<feature type="domain" description="7,8-dihydro-6-hydroxymethylpterin-pyrophosphokinase" evidence="13">
    <location>
        <begin position="8"/>
        <end position="131"/>
    </location>
</feature>
<sequence length="136" mass="15519">MSNNIVILLLGTNLGDKNNNLEIAKSLINKEVGEIIKVSNILENEAVGFTSNNTFLNQKVEVITSLSPIKVLDTVKNIENLMGRIYTQPMEGEKYVDRLIDVDILRYNNMLFISDRLNIPHHQNFTRGFVKELIFI</sequence>
<evidence type="ECO:0000256" key="9">
    <source>
        <dbReference type="ARBA" id="ARBA00022909"/>
    </source>
</evidence>
<evidence type="ECO:0000313" key="14">
    <source>
        <dbReference type="EMBL" id="QTV06014.1"/>
    </source>
</evidence>
<evidence type="ECO:0000256" key="12">
    <source>
        <dbReference type="ARBA" id="ARBA00033413"/>
    </source>
</evidence>
<evidence type="ECO:0000256" key="2">
    <source>
        <dbReference type="ARBA" id="ARBA00005810"/>
    </source>
</evidence>
<dbReference type="Proteomes" id="UP000672011">
    <property type="component" value="Chromosome"/>
</dbReference>
<dbReference type="InterPro" id="IPR035907">
    <property type="entry name" value="Hppk_sf"/>
</dbReference>
<name>A0ABX7XDM5_9FLAO</name>
<comment type="similarity">
    <text evidence="2">Belongs to the HPPK family.</text>
</comment>
<dbReference type="Gene3D" id="3.30.70.560">
    <property type="entry name" value="7,8-Dihydro-6-hydroxymethylpterin-pyrophosphokinase HPPK"/>
    <property type="match status" value="1"/>
</dbReference>
<keyword evidence="9" id="KW-0289">Folate biosynthesis</keyword>
<dbReference type="InterPro" id="IPR000550">
    <property type="entry name" value="Hppk"/>
</dbReference>
<evidence type="ECO:0000256" key="1">
    <source>
        <dbReference type="ARBA" id="ARBA00005051"/>
    </source>
</evidence>
<dbReference type="PANTHER" id="PTHR43071:SF1">
    <property type="entry name" value="2-AMINO-4-HYDROXY-6-HYDROXYMETHYLDIHYDROPTERIDINE PYROPHOSPHOKINASE"/>
    <property type="match status" value="1"/>
</dbReference>
<evidence type="ECO:0000256" key="8">
    <source>
        <dbReference type="ARBA" id="ARBA00022840"/>
    </source>
</evidence>
<dbReference type="SUPFAM" id="SSF55083">
    <property type="entry name" value="6-hydroxymethyl-7,8-dihydropterin pyrophosphokinase, HPPK"/>
    <property type="match status" value="1"/>
</dbReference>
<accession>A0ABX7XDM5</accession>
<evidence type="ECO:0000313" key="15">
    <source>
        <dbReference type="Proteomes" id="UP000672011"/>
    </source>
</evidence>
<dbReference type="NCBIfam" id="TIGR01498">
    <property type="entry name" value="folK"/>
    <property type="match status" value="1"/>
</dbReference>
<keyword evidence="7" id="KW-0418">Kinase</keyword>
<dbReference type="GO" id="GO:0003848">
    <property type="term" value="F:2-amino-4-hydroxy-6-hydroxymethyldihydropteridine diphosphokinase activity"/>
    <property type="evidence" value="ECO:0007669"/>
    <property type="project" value="UniProtKB-EC"/>
</dbReference>
<proteinExistence type="inferred from homology"/>